<accession>A0A133XLQ1</accession>
<reference evidence="2 3" key="1">
    <citation type="submission" date="2015-12" db="EMBL/GenBank/DDBJ databases">
        <title>Nitrous oxide reduction kinetics distinguish bacteria harboring typical versus atypical NosZ.</title>
        <authorList>
            <person name="Yoon S."/>
            <person name="Nissen S."/>
            <person name="Park D."/>
            <person name="Sanford R.A."/>
            <person name="Loeffler F.E."/>
        </authorList>
    </citation>
    <scope>NUCLEOTIDE SEQUENCE [LARGE SCALE GENOMIC DNA]</scope>
    <source>
        <strain evidence="2 3">ATCC BAA-841</strain>
    </source>
</reference>
<dbReference type="Proteomes" id="UP000070186">
    <property type="component" value="Unassembled WGS sequence"/>
</dbReference>
<organism evidence="2 3">
    <name type="scientific">Dechloromonas denitrificans</name>
    <dbReference type="NCBI Taxonomy" id="281362"/>
    <lineage>
        <taxon>Bacteria</taxon>
        <taxon>Pseudomonadati</taxon>
        <taxon>Pseudomonadota</taxon>
        <taxon>Betaproteobacteria</taxon>
        <taxon>Rhodocyclales</taxon>
        <taxon>Azonexaceae</taxon>
        <taxon>Dechloromonas</taxon>
    </lineage>
</organism>
<gene>
    <name evidence="2" type="ORF">AT959_05810</name>
</gene>
<protein>
    <submittedName>
        <fullName evidence="2">Uncharacterized protein</fullName>
    </submittedName>
</protein>
<name>A0A133XLQ1_9RHOO</name>
<keyword evidence="3" id="KW-1185">Reference proteome</keyword>
<evidence type="ECO:0000313" key="2">
    <source>
        <dbReference type="EMBL" id="KXB31858.1"/>
    </source>
</evidence>
<proteinExistence type="predicted"/>
<comment type="caution">
    <text evidence="2">The sequence shown here is derived from an EMBL/GenBank/DDBJ whole genome shotgun (WGS) entry which is preliminary data.</text>
</comment>
<evidence type="ECO:0000313" key="3">
    <source>
        <dbReference type="Proteomes" id="UP000070186"/>
    </source>
</evidence>
<dbReference type="AlphaFoldDB" id="A0A133XLQ1"/>
<sequence length="64" mass="7605">MVMSKLQNKRENGDDRRGVDLGPPSGWRERRRSVERRLPEVREIPFSEWLTHIPGHQVKEVEKV</sequence>
<dbReference type="EMBL" id="LODL01000010">
    <property type="protein sequence ID" value="KXB31858.1"/>
    <property type="molecule type" value="Genomic_DNA"/>
</dbReference>
<feature type="region of interest" description="Disordered" evidence="1">
    <location>
        <begin position="1"/>
        <end position="31"/>
    </location>
</feature>
<evidence type="ECO:0000256" key="1">
    <source>
        <dbReference type="SAM" id="MobiDB-lite"/>
    </source>
</evidence>
<dbReference type="AntiFam" id="ANF00079">
    <property type="entry name" value="Shadow ORF (opposite rarA)"/>
</dbReference>
<feature type="compositionally biased region" description="Basic and acidic residues" evidence="1">
    <location>
        <begin position="8"/>
        <end position="19"/>
    </location>
</feature>